<organism evidence="7 8">
    <name type="scientific">Colletotrichum godetiae</name>
    <dbReference type="NCBI Taxonomy" id="1209918"/>
    <lineage>
        <taxon>Eukaryota</taxon>
        <taxon>Fungi</taxon>
        <taxon>Dikarya</taxon>
        <taxon>Ascomycota</taxon>
        <taxon>Pezizomycotina</taxon>
        <taxon>Sordariomycetes</taxon>
        <taxon>Hypocreomycetidae</taxon>
        <taxon>Glomerellales</taxon>
        <taxon>Glomerellaceae</taxon>
        <taxon>Colletotrichum</taxon>
        <taxon>Colletotrichum acutatum species complex</taxon>
    </lineage>
</organism>
<evidence type="ECO:0000313" key="8">
    <source>
        <dbReference type="Proteomes" id="UP001224890"/>
    </source>
</evidence>
<dbReference type="Pfam" id="PF00172">
    <property type="entry name" value="Zn_clus"/>
    <property type="match status" value="1"/>
</dbReference>
<dbReference type="InterPro" id="IPR007219">
    <property type="entry name" value="XnlR_reg_dom"/>
</dbReference>
<dbReference type="GO" id="GO:0006351">
    <property type="term" value="P:DNA-templated transcription"/>
    <property type="evidence" value="ECO:0007669"/>
    <property type="project" value="InterPro"/>
</dbReference>
<evidence type="ECO:0000256" key="1">
    <source>
        <dbReference type="ARBA" id="ARBA00004123"/>
    </source>
</evidence>
<keyword evidence="3" id="KW-0805">Transcription regulation</keyword>
<dbReference type="GeneID" id="85456745"/>
<evidence type="ECO:0000256" key="2">
    <source>
        <dbReference type="ARBA" id="ARBA00022723"/>
    </source>
</evidence>
<dbReference type="CDD" id="cd00067">
    <property type="entry name" value="GAL4"/>
    <property type="match status" value="1"/>
</dbReference>
<dbReference type="GO" id="GO:0008270">
    <property type="term" value="F:zinc ion binding"/>
    <property type="evidence" value="ECO:0007669"/>
    <property type="project" value="InterPro"/>
</dbReference>
<keyword evidence="4" id="KW-0804">Transcription</keyword>
<dbReference type="CDD" id="cd12148">
    <property type="entry name" value="fungal_TF_MHR"/>
    <property type="match status" value="1"/>
</dbReference>
<gene>
    <name evidence="7" type="ORF">BDP55DRAFT_630892</name>
</gene>
<keyword evidence="5" id="KW-0539">Nucleus</keyword>
<accession>A0AAJ0AMV6</accession>
<evidence type="ECO:0000256" key="4">
    <source>
        <dbReference type="ARBA" id="ARBA00023163"/>
    </source>
</evidence>
<dbReference type="GO" id="GO:0000981">
    <property type="term" value="F:DNA-binding transcription factor activity, RNA polymerase II-specific"/>
    <property type="evidence" value="ECO:0007669"/>
    <property type="project" value="InterPro"/>
</dbReference>
<dbReference type="PROSITE" id="PS00463">
    <property type="entry name" value="ZN2_CY6_FUNGAL_1"/>
    <property type="match status" value="1"/>
</dbReference>
<dbReference type="RefSeq" id="XP_060430807.1">
    <property type="nucleotide sequence ID" value="XM_060572219.1"/>
</dbReference>
<dbReference type="GO" id="GO:0003677">
    <property type="term" value="F:DNA binding"/>
    <property type="evidence" value="ECO:0007669"/>
    <property type="project" value="InterPro"/>
</dbReference>
<feature type="domain" description="Zn(2)-C6 fungal-type" evidence="6">
    <location>
        <begin position="10"/>
        <end position="40"/>
    </location>
</feature>
<dbReference type="SUPFAM" id="SSF57701">
    <property type="entry name" value="Zn2/Cys6 DNA-binding domain"/>
    <property type="match status" value="1"/>
</dbReference>
<dbReference type="Gene3D" id="4.10.240.10">
    <property type="entry name" value="Zn(2)-C6 fungal-type DNA-binding domain"/>
    <property type="match status" value="1"/>
</dbReference>
<comment type="caution">
    <text evidence="7">The sequence shown here is derived from an EMBL/GenBank/DDBJ whole genome shotgun (WGS) entry which is preliminary data.</text>
</comment>
<dbReference type="SMART" id="SM00066">
    <property type="entry name" value="GAL4"/>
    <property type="match status" value="1"/>
</dbReference>
<dbReference type="PANTHER" id="PTHR47338">
    <property type="entry name" value="ZN(II)2CYS6 TRANSCRIPTION FACTOR (EUROFUNG)-RELATED"/>
    <property type="match status" value="1"/>
</dbReference>
<dbReference type="InterPro" id="IPR036864">
    <property type="entry name" value="Zn2-C6_fun-type_DNA-bd_sf"/>
</dbReference>
<protein>
    <recommendedName>
        <fullName evidence="6">Zn(2)-C6 fungal-type domain-containing protein</fullName>
    </recommendedName>
</protein>
<comment type="subcellular location">
    <subcellularLocation>
        <location evidence="1">Nucleus</location>
    </subcellularLocation>
</comment>
<dbReference type="Pfam" id="PF04082">
    <property type="entry name" value="Fungal_trans"/>
    <property type="match status" value="1"/>
</dbReference>
<dbReference type="AlphaFoldDB" id="A0AAJ0AMV6"/>
<dbReference type="PROSITE" id="PS50048">
    <property type="entry name" value="ZN2_CY6_FUNGAL_2"/>
    <property type="match status" value="1"/>
</dbReference>
<keyword evidence="2" id="KW-0479">Metal-binding</keyword>
<dbReference type="EMBL" id="JAHMHR010000016">
    <property type="protein sequence ID" value="KAK1676804.1"/>
    <property type="molecule type" value="Genomic_DNA"/>
</dbReference>
<reference evidence="7" key="1">
    <citation type="submission" date="2021-06" db="EMBL/GenBank/DDBJ databases">
        <title>Comparative genomics, transcriptomics and evolutionary studies reveal genomic signatures of adaptation to plant cell wall in hemibiotrophic fungi.</title>
        <authorList>
            <consortium name="DOE Joint Genome Institute"/>
            <person name="Baroncelli R."/>
            <person name="Diaz J.F."/>
            <person name="Benocci T."/>
            <person name="Peng M."/>
            <person name="Battaglia E."/>
            <person name="Haridas S."/>
            <person name="Andreopoulos W."/>
            <person name="Labutti K."/>
            <person name="Pangilinan J."/>
            <person name="Floch G.L."/>
            <person name="Makela M.R."/>
            <person name="Henrissat B."/>
            <person name="Grigoriev I.V."/>
            <person name="Crouch J.A."/>
            <person name="De Vries R.P."/>
            <person name="Sukno S.A."/>
            <person name="Thon M.R."/>
        </authorList>
    </citation>
    <scope>NUCLEOTIDE SEQUENCE</scope>
    <source>
        <strain evidence="7">CBS 193.32</strain>
    </source>
</reference>
<dbReference type="Proteomes" id="UP001224890">
    <property type="component" value="Unassembled WGS sequence"/>
</dbReference>
<evidence type="ECO:0000256" key="5">
    <source>
        <dbReference type="ARBA" id="ARBA00023242"/>
    </source>
</evidence>
<dbReference type="InterPro" id="IPR001138">
    <property type="entry name" value="Zn2Cys6_DnaBD"/>
</dbReference>
<sequence>MSTGSLAPNACQLCSTKKKGCDRLLPACSRCIDHNSICHYGSSQKEGNQSSSSLLGPILAARQDYDYLLTAHLFATLKVLGLEIEVVVDGYLRSIHEWIPIIHPVSLSKQAASLQSRPSAELACLLLHLLLITPVIPSASAPYNEPLLPSLYDDCRSSFLLLQTRSRGHLQIIQSGLLLSIYEQGRGLVSDAYATLAICASLGYINNLHQFLDSATVLNEEKMRVWWAIYFLDRLDSYSTGNSERAPLVRDARIGTMLPREDEMWSKGLDLGGSFQLLAFSADDAQTGGVFSSEIQAFYALQSVMQLTRDPSVELETLLDHGSWKLDMLVQKRIRETLTITWKRLEHQYTVVTVYLLQVTP</sequence>
<evidence type="ECO:0000259" key="6">
    <source>
        <dbReference type="PROSITE" id="PS50048"/>
    </source>
</evidence>
<keyword evidence="8" id="KW-1185">Reference proteome</keyword>
<dbReference type="InterPro" id="IPR050815">
    <property type="entry name" value="TF_fung"/>
</dbReference>
<evidence type="ECO:0000256" key="3">
    <source>
        <dbReference type="ARBA" id="ARBA00023015"/>
    </source>
</evidence>
<dbReference type="GO" id="GO:0005634">
    <property type="term" value="C:nucleus"/>
    <property type="evidence" value="ECO:0007669"/>
    <property type="project" value="UniProtKB-SubCell"/>
</dbReference>
<proteinExistence type="predicted"/>
<evidence type="ECO:0000313" key="7">
    <source>
        <dbReference type="EMBL" id="KAK1676804.1"/>
    </source>
</evidence>
<dbReference type="PANTHER" id="PTHR47338:SF20">
    <property type="entry name" value="ZN(II)2CYS6 TRANSCRIPTION FACTOR (EUROFUNG)"/>
    <property type="match status" value="1"/>
</dbReference>
<name>A0AAJ0AMV6_9PEZI</name>